<evidence type="ECO:0000313" key="1">
    <source>
        <dbReference type="EMBL" id="KAF1933631.1"/>
    </source>
</evidence>
<dbReference type="AlphaFoldDB" id="A0A6A5RZ02"/>
<gene>
    <name evidence="1" type="ORF">M421DRAFT_201700</name>
</gene>
<organism evidence="1 2">
    <name type="scientific">Didymella exigua CBS 183.55</name>
    <dbReference type="NCBI Taxonomy" id="1150837"/>
    <lineage>
        <taxon>Eukaryota</taxon>
        <taxon>Fungi</taxon>
        <taxon>Dikarya</taxon>
        <taxon>Ascomycota</taxon>
        <taxon>Pezizomycotina</taxon>
        <taxon>Dothideomycetes</taxon>
        <taxon>Pleosporomycetidae</taxon>
        <taxon>Pleosporales</taxon>
        <taxon>Pleosporineae</taxon>
        <taxon>Didymellaceae</taxon>
        <taxon>Didymella</taxon>
    </lineage>
</organism>
<dbReference type="Proteomes" id="UP000800082">
    <property type="component" value="Unassembled WGS sequence"/>
</dbReference>
<name>A0A6A5RZ02_9PLEO</name>
<reference evidence="1" key="1">
    <citation type="journal article" date="2020" name="Stud. Mycol.">
        <title>101 Dothideomycetes genomes: a test case for predicting lifestyles and emergence of pathogens.</title>
        <authorList>
            <person name="Haridas S."/>
            <person name="Albert R."/>
            <person name="Binder M."/>
            <person name="Bloem J."/>
            <person name="Labutti K."/>
            <person name="Salamov A."/>
            <person name="Andreopoulos B."/>
            <person name="Baker S."/>
            <person name="Barry K."/>
            <person name="Bills G."/>
            <person name="Bluhm B."/>
            <person name="Cannon C."/>
            <person name="Castanera R."/>
            <person name="Culley D."/>
            <person name="Daum C."/>
            <person name="Ezra D."/>
            <person name="Gonzalez J."/>
            <person name="Henrissat B."/>
            <person name="Kuo A."/>
            <person name="Liang C."/>
            <person name="Lipzen A."/>
            <person name="Lutzoni F."/>
            <person name="Magnuson J."/>
            <person name="Mondo S."/>
            <person name="Nolan M."/>
            <person name="Ohm R."/>
            <person name="Pangilinan J."/>
            <person name="Park H.-J."/>
            <person name="Ramirez L."/>
            <person name="Alfaro M."/>
            <person name="Sun H."/>
            <person name="Tritt A."/>
            <person name="Yoshinaga Y."/>
            <person name="Zwiers L.-H."/>
            <person name="Turgeon B."/>
            <person name="Goodwin S."/>
            <person name="Spatafora J."/>
            <person name="Crous P."/>
            <person name="Grigoriev I."/>
        </authorList>
    </citation>
    <scope>NUCLEOTIDE SEQUENCE</scope>
    <source>
        <strain evidence="1">CBS 183.55</strain>
    </source>
</reference>
<protein>
    <submittedName>
        <fullName evidence="1">Uncharacterized protein</fullName>
    </submittedName>
</protein>
<keyword evidence="2" id="KW-1185">Reference proteome</keyword>
<sequence length="164" mass="18321">MRATRLSCKSSTNQFFDRTQETFLPMSYTDVLPFIDKLTPVFISLDRARTSITMKPPAIHRRPPPATTQQRLQPPSIHGLLTIGYCDDAYCNAVATRKLHLSPLDSEDFGTSEIANARLYHVSVSIEDKPASQSIDHAVCSQETNGTFDRRLAKMTGSQQTQCT</sequence>
<dbReference type="EMBL" id="ML978957">
    <property type="protein sequence ID" value="KAF1933631.1"/>
    <property type="molecule type" value="Genomic_DNA"/>
</dbReference>
<evidence type="ECO:0000313" key="2">
    <source>
        <dbReference type="Proteomes" id="UP000800082"/>
    </source>
</evidence>
<proteinExistence type="predicted"/>
<dbReference type="GeneID" id="54345764"/>
<accession>A0A6A5RZ02</accession>
<dbReference type="RefSeq" id="XP_033453879.1">
    <property type="nucleotide sequence ID" value="XM_033588117.1"/>
</dbReference>